<dbReference type="Gene3D" id="1.10.287.110">
    <property type="entry name" value="DnaJ domain"/>
    <property type="match status" value="1"/>
</dbReference>
<keyword evidence="4" id="KW-0143">Chaperone</keyword>
<dbReference type="GO" id="GO:0005737">
    <property type="term" value="C:cytoplasm"/>
    <property type="evidence" value="ECO:0007669"/>
    <property type="project" value="UniProtKB-ARBA"/>
</dbReference>
<comment type="subcellular location">
    <subcellularLocation>
        <location evidence="1">Membrane</location>
        <topology evidence="1">Lipid-anchor</topology>
    </subcellularLocation>
</comment>
<organism evidence="9 10">
    <name type="scientific">Pythium insidiosum</name>
    <name type="common">Pythiosis disease agent</name>
    <dbReference type="NCBI Taxonomy" id="114742"/>
    <lineage>
        <taxon>Eukaryota</taxon>
        <taxon>Sar</taxon>
        <taxon>Stramenopiles</taxon>
        <taxon>Oomycota</taxon>
        <taxon>Peronosporomycetes</taxon>
        <taxon>Pythiales</taxon>
        <taxon>Pythiaceae</taxon>
        <taxon>Pythium</taxon>
    </lineage>
</organism>
<evidence type="ECO:0000256" key="2">
    <source>
        <dbReference type="ARBA" id="ARBA00023136"/>
    </source>
</evidence>
<keyword evidence="2 7" id="KW-0472">Membrane</keyword>
<keyword evidence="10" id="KW-1185">Reference proteome</keyword>
<evidence type="ECO:0000256" key="5">
    <source>
        <dbReference type="ARBA" id="ARBA00023288"/>
    </source>
</evidence>
<feature type="transmembrane region" description="Helical" evidence="7">
    <location>
        <begin position="185"/>
        <end position="212"/>
    </location>
</feature>
<dbReference type="SMART" id="SM00271">
    <property type="entry name" value="DnaJ"/>
    <property type="match status" value="1"/>
</dbReference>
<dbReference type="PANTHER" id="PTHR44027">
    <property type="entry name" value="DNAJ HOMOLOG SUBFAMILY C MEMBER 5 HOMOLOG"/>
    <property type="match status" value="1"/>
</dbReference>
<feature type="region of interest" description="Disordered" evidence="6">
    <location>
        <begin position="435"/>
        <end position="481"/>
    </location>
</feature>
<evidence type="ECO:0000256" key="6">
    <source>
        <dbReference type="SAM" id="MobiDB-lite"/>
    </source>
</evidence>
<feature type="transmembrane region" description="Helical" evidence="7">
    <location>
        <begin position="232"/>
        <end position="254"/>
    </location>
</feature>
<comment type="caution">
    <text evidence="9">The sequence shown here is derived from an EMBL/GenBank/DDBJ whole genome shotgun (WGS) entry which is preliminary data.</text>
</comment>
<dbReference type="Pfam" id="PF00226">
    <property type="entry name" value="DnaJ"/>
    <property type="match status" value="1"/>
</dbReference>
<feature type="region of interest" description="Disordered" evidence="6">
    <location>
        <begin position="1265"/>
        <end position="1288"/>
    </location>
</feature>
<feature type="transmembrane region" description="Helical" evidence="7">
    <location>
        <begin position="306"/>
        <end position="324"/>
    </location>
</feature>
<evidence type="ECO:0000256" key="7">
    <source>
        <dbReference type="SAM" id="Phobius"/>
    </source>
</evidence>
<dbReference type="PRINTS" id="PR00625">
    <property type="entry name" value="JDOMAIN"/>
</dbReference>
<dbReference type="Proteomes" id="UP001209570">
    <property type="component" value="Unassembled WGS sequence"/>
</dbReference>
<dbReference type="InterPro" id="IPR032675">
    <property type="entry name" value="LRR_dom_sf"/>
</dbReference>
<evidence type="ECO:0000313" key="9">
    <source>
        <dbReference type="EMBL" id="KAJ0401727.1"/>
    </source>
</evidence>
<feature type="compositionally biased region" description="Basic and acidic residues" evidence="6">
    <location>
        <begin position="351"/>
        <end position="361"/>
    </location>
</feature>
<feature type="compositionally biased region" description="Basic and acidic residues" evidence="6">
    <location>
        <begin position="1276"/>
        <end position="1288"/>
    </location>
</feature>
<dbReference type="CDD" id="cd06257">
    <property type="entry name" value="DnaJ"/>
    <property type="match status" value="1"/>
</dbReference>
<dbReference type="InterPro" id="IPR036869">
    <property type="entry name" value="J_dom_sf"/>
</dbReference>
<proteinExistence type="predicted"/>
<feature type="compositionally biased region" description="Basic and acidic residues" evidence="6">
    <location>
        <begin position="435"/>
        <end position="445"/>
    </location>
</feature>
<feature type="transmembrane region" description="Helical" evidence="7">
    <location>
        <begin position="373"/>
        <end position="393"/>
    </location>
</feature>
<evidence type="ECO:0000259" key="8">
    <source>
        <dbReference type="PROSITE" id="PS50076"/>
    </source>
</evidence>
<keyword evidence="7" id="KW-0812">Transmembrane</keyword>
<feature type="domain" description="J" evidence="8">
    <location>
        <begin position="9"/>
        <end position="74"/>
    </location>
</feature>
<feature type="transmembrane region" description="Helical" evidence="7">
    <location>
        <begin position="405"/>
        <end position="428"/>
    </location>
</feature>
<keyword evidence="7" id="KW-1133">Transmembrane helix</keyword>
<dbReference type="PANTHER" id="PTHR44027:SF7">
    <property type="entry name" value="DNAJ HOMOLOG SUBFAMILY C MEMBER 5 HOMOLOG"/>
    <property type="match status" value="1"/>
</dbReference>
<evidence type="ECO:0000313" key="10">
    <source>
        <dbReference type="Proteomes" id="UP001209570"/>
    </source>
</evidence>
<dbReference type="InterPro" id="IPR051434">
    <property type="entry name" value="DnaJ_C_subfamily_member5"/>
</dbReference>
<dbReference type="Gene3D" id="3.80.10.10">
    <property type="entry name" value="Ribonuclease Inhibitor"/>
    <property type="match status" value="1"/>
</dbReference>
<dbReference type="PROSITE" id="PS50076">
    <property type="entry name" value="DNAJ_2"/>
    <property type="match status" value="1"/>
</dbReference>
<feature type="transmembrane region" description="Helical" evidence="7">
    <location>
        <begin position="109"/>
        <end position="129"/>
    </location>
</feature>
<dbReference type="InterPro" id="IPR018253">
    <property type="entry name" value="DnaJ_domain_CS"/>
</dbReference>
<dbReference type="SUPFAM" id="SSF52047">
    <property type="entry name" value="RNI-like"/>
    <property type="match status" value="1"/>
</dbReference>
<name>A0AAD5Q9C0_PYTIN</name>
<feature type="transmembrane region" description="Helical" evidence="7">
    <location>
        <begin position="141"/>
        <end position="164"/>
    </location>
</feature>
<dbReference type="EMBL" id="JAKCXM010000120">
    <property type="protein sequence ID" value="KAJ0401727.1"/>
    <property type="molecule type" value="Genomic_DNA"/>
</dbReference>
<sequence length="1304" mass="144692">MGKKVKSTVYYDLLGVETDATPEMLKKAYRKKALQLHPDKRGNTPEAQEEFTRMKQAYDVLSDPQKREVYDQAGEDGIKIMENYGNMGPEEMMAALFASLGAFGPKGKCALISVITLLFSFFLIIPIFWCLRVDEKVTWSWTVVFIPMWILDAVIYCCMGCAFMSSDASMDPEDKKHQRPALFKLYKFLKALLLLLYKFLKALLLLVLQIFIAMKLNHDVSWSIREVLLPYYVYDGLSFIETFIGGILGYRMLTKDSEGAGVSTTDAIKQQRTELVIMAVGRMVLIASRLAQGALLGLKLDGELTASWWVVFIPIWIYVAYFFSNPITRYFRVRSKQKNAQAKAADPTQQHTHDAYTRESVHEDEEETAKNPLLDAFCTILFIGAVASPYFILTARLEDAHFSTLYILLPWFIMAGLLLCLVCCAIACMGTMEPQEHPHSAEDVRSPTGDEGSRRPKQSKSAPTVPLSNRPPASAAMPDRRRQLTTQLDAACREIERLAALYRAGVERLEAAAGLSHLSTDSAARWFRLYLRLVDLGVEIRRGEIRHRSSRRVEFPCMHTTGAKGAQHSGLSIDDANALYRLLEATPGVKESLLEVMFMRMDALDRDTVGPLDERMQRALTVFLRTTSAFYSRLEVSGSDPHQEMRLVATASGRPLRVTRSCFSVATCTCATDARPWTDFTLAPGDPSLLQRAAGSSATASHHATSAAVHSAHAFAGEGGSAGCDSSALLTATVGDVFDDESGDIGLVELKRQYGFDASSLDTGDGGDAQELLSLGQKRRRVETTSASAAARALPPREIYRRRCQERGTARKRKMDALLVVTKGALELNLSEFGFHTPGDLEDLRDVVVAANLPVRLLDVTNNFFDVRSFELLCELLRLPQLRQHAQTLHLRCLALPQRSDFASLLRILTDEDAGRMAELRTLDLSYNTFFEDAVLSLNDLLNGLERLQHLSLESCFPKAPDPGVAEVAVVKDLVRTALVTCCHRLESLNFGSNWMSFPLLNSLLAPESALRELRISQMTFFYLQTPETEPLTWRFGFTKQQRLTLSETKLSRAEYLPFFLDALTYCLSMGLAELRHLDLWLLAPSERKASTGVAVPVVGDDTTASLSLDDRVHRLLLAVADYGAMQSLRLRYSLSQQDTQSKSLVAQLLQRGLAQCESLELALGVAVSVQEFAAMLEQLAAPSLKVLKLSLSLVEQSTAAGAAGLATLLPPFRAIFRAALSGLHELTLDFTVDGSASKTLLPDAVVQELEAAWKALQAPNTTRRVSLVKRKQRRERGADASPRQDSEATRRGLLTFAFLFTVS</sequence>
<evidence type="ECO:0000256" key="4">
    <source>
        <dbReference type="ARBA" id="ARBA00023186"/>
    </source>
</evidence>
<dbReference type="GO" id="GO:0016020">
    <property type="term" value="C:membrane"/>
    <property type="evidence" value="ECO:0007669"/>
    <property type="project" value="UniProtKB-SubCell"/>
</dbReference>
<feature type="region of interest" description="Disordered" evidence="6">
    <location>
        <begin position="341"/>
        <end position="364"/>
    </location>
</feature>
<keyword evidence="3" id="KW-0564">Palmitate</keyword>
<gene>
    <name evidence="9" type="ORF">P43SY_003048</name>
</gene>
<protein>
    <recommendedName>
        <fullName evidence="8">J domain-containing protein</fullName>
    </recommendedName>
</protein>
<keyword evidence="5" id="KW-0449">Lipoprotein</keyword>
<dbReference type="PROSITE" id="PS00636">
    <property type="entry name" value="DNAJ_1"/>
    <property type="match status" value="1"/>
</dbReference>
<evidence type="ECO:0000256" key="3">
    <source>
        <dbReference type="ARBA" id="ARBA00023139"/>
    </source>
</evidence>
<accession>A0AAD5Q9C0</accession>
<reference evidence="9" key="1">
    <citation type="submission" date="2021-12" db="EMBL/GenBank/DDBJ databases">
        <title>Prjna785345.</title>
        <authorList>
            <person name="Rujirawat T."/>
            <person name="Krajaejun T."/>
        </authorList>
    </citation>
    <scope>NUCLEOTIDE SEQUENCE</scope>
    <source>
        <strain evidence="9">Pi057C3</strain>
    </source>
</reference>
<evidence type="ECO:0000256" key="1">
    <source>
        <dbReference type="ARBA" id="ARBA00004635"/>
    </source>
</evidence>
<dbReference type="InterPro" id="IPR001623">
    <property type="entry name" value="DnaJ_domain"/>
</dbReference>
<dbReference type="SUPFAM" id="SSF46565">
    <property type="entry name" value="Chaperone J-domain"/>
    <property type="match status" value="1"/>
</dbReference>